<feature type="transmembrane region" description="Helical" evidence="2">
    <location>
        <begin position="178"/>
        <end position="195"/>
    </location>
</feature>
<keyword evidence="2" id="KW-0812">Transmembrane</keyword>
<feature type="domain" description="GGDEF" evidence="3">
    <location>
        <begin position="242"/>
        <end position="374"/>
    </location>
</feature>
<dbReference type="InterPro" id="IPR043128">
    <property type="entry name" value="Rev_trsase/Diguanyl_cyclase"/>
</dbReference>
<dbReference type="CDD" id="cd01949">
    <property type="entry name" value="GGDEF"/>
    <property type="match status" value="1"/>
</dbReference>
<proteinExistence type="predicted"/>
<name>A0A1X9N3U3_9GAMM</name>
<gene>
    <name evidence="4" type="ORF">BST96_01290</name>
</gene>
<sequence>MSQYLVLINKMLPERFSQNDFDSLRARILLAIILFNVFYWFTLHIVTTVIMSKADNPSAFPYHAVFISILATQVFSLYLFCAKGLYRLAAHINILVILCFFSVIAYCVGAESGSGPYTNLLTIVALSFLLLSLRASLFWSLICLVLHISYTLLPAWGISWQPVFSGGNPVNQSYFESAAIALVYSVLIAAFWAFMSQNKTLSKQLLSERFALDRQTKMDALTGVSNRHFFDLQLTTVIEQQQYFALLYIDLDNFKPINDTHGHQVGDEVLRHVALRMRRIIRESDIVSRLGGDEFGIILQGIHKQKVNEIARKITDEIARPIKTAKGDMLISCSVGISICPEHGTDAQSLVRSADKAMYEAKAEGDGFCYAQGF</sequence>
<evidence type="ECO:0000256" key="1">
    <source>
        <dbReference type="ARBA" id="ARBA00001946"/>
    </source>
</evidence>
<dbReference type="InterPro" id="IPR052163">
    <property type="entry name" value="DGC-Regulatory_Protein"/>
</dbReference>
<protein>
    <recommendedName>
        <fullName evidence="3">GGDEF domain-containing protein</fullName>
    </recommendedName>
</protein>
<feature type="transmembrane region" description="Helical" evidence="2">
    <location>
        <begin position="138"/>
        <end position="158"/>
    </location>
</feature>
<dbReference type="PANTHER" id="PTHR46663">
    <property type="entry name" value="DIGUANYLATE CYCLASE DGCT-RELATED"/>
    <property type="match status" value="1"/>
</dbReference>
<feature type="transmembrane region" description="Helical" evidence="2">
    <location>
        <begin position="88"/>
        <end position="108"/>
    </location>
</feature>
<dbReference type="AlphaFoldDB" id="A0A1X9N3U3"/>
<dbReference type="Pfam" id="PF00990">
    <property type="entry name" value="GGDEF"/>
    <property type="match status" value="1"/>
</dbReference>
<dbReference type="InterPro" id="IPR000160">
    <property type="entry name" value="GGDEF_dom"/>
</dbReference>
<dbReference type="FunFam" id="3.30.70.270:FF:000001">
    <property type="entry name" value="Diguanylate cyclase domain protein"/>
    <property type="match status" value="1"/>
</dbReference>
<feature type="transmembrane region" description="Helical" evidence="2">
    <location>
        <begin position="114"/>
        <end position="131"/>
    </location>
</feature>
<reference evidence="4 5" key="1">
    <citation type="submission" date="2016-11" db="EMBL/GenBank/DDBJ databases">
        <title>Trade-off between light-utilization and light-protection in marine flavobacteria.</title>
        <authorList>
            <person name="Kumagai Y."/>
        </authorList>
    </citation>
    <scope>NUCLEOTIDE SEQUENCE [LARGE SCALE GENOMIC DNA]</scope>
    <source>
        <strain evidence="4 5">NBRC 107125</strain>
    </source>
</reference>
<evidence type="ECO:0000259" key="3">
    <source>
        <dbReference type="PROSITE" id="PS50887"/>
    </source>
</evidence>
<dbReference type="KEGG" id="osg:BST96_01290"/>
<dbReference type="PROSITE" id="PS50887">
    <property type="entry name" value="GGDEF"/>
    <property type="match status" value="1"/>
</dbReference>
<dbReference type="Gene3D" id="3.30.70.270">
    <property type="match status" value="1"/>
</dbReference>
<keyword evidence="2" id="KW-1133">Transmembrane helix</keyword>
<evidence type="ECO:0000313" key="5">
    <source>
        <dbReference type="Proteomes" id="UP000193450"/>
    </source>
</evidence>
<dbReference type="STRING" id="716816.BST96_01290"/>
<accession>A0A1X9N3U3</accession>
<dbReference type="SMART" id="SM00267">
    <property type="entry name" value="GGDEF"/>
    <property type="match status" value="1"/>
</dbReference>
<dbReference type="GO" id="GO:0003824">
    <property type="term" value="F:catalytic activity"/>
    <property type="evidence" value="ECO:0007669"/>
    <property type="project" value="UniProtKB-ARBA"/>
</dbReference>
<dbReference type="EMBL" id="CP019343">
    <property type="protein sequence ID" value="ARN72858.1"/>
    <property type="molecule type" value="Genomic_DNA"/>
</dbReference>
<keyword evidence="2" id="KW-0472">Membrane</keyword>
<dbReference type="PANTHER" id="PTHR46663:SF2">
    <property type="entry name" value="GGDEF DOMAIN-CONTAINING PROTEIN"/>
    <property type="match status" value="1"/>
</dbReference>
<dbReference type="NCBIfam" id="TIGR00254">
    <property type="entry name" value="GGDEF"/>
    <property type="match status" value="1"/>
</dbReference>
<dbReference type="InterPro" id="IPR029787">
    <property type="entry name" value="Nucleotide_cyclase"/>
</dbReference>
<dbReference type="Proteomes" id="UP000193450">
    <property type="component" value="Chromosome"/>
</dbReference>
<organism evidence="4 5">
    <name type="scientific">Oceanicoccus sagamiensis</name>
    <dbReference type="NCBI Taxonomy" id="716816"/>
    <lineage>
        <taxon>Bacteria</taxon>
        <taxon>Pseudomonadati</taxon>
        <taxon>Pseudomonadota</taxon>
        <taxon>Gammaproteobacteria</taxon>
        <taxon>Cellvibrionales</taxon>
        <taxon>Spongiibacteraceae</taxon>
        <taxon>Oceanicoccus</taxon>
    </lineage>
</organism>
<dbReference type="RefSeq" id="WP_169713857.1">
    <property type="nucleotide sequence ID" value="NZ_CP019343.1"/>
</dbReference>
<keyword evidence="5" id="KW-1185">Reference proteome</keyword>
<evidence type="ECO:0000313" key="4">
    <source>
        <dbReference type="EMBL" id="ARN72858.1"/>
    </source>
</evidence>
<evidence type="ECO:0000256" key="2">
    <source>
        <dbReference type="SAM" id="Phobius"/>
    </source>
</evidence>
<feature type="transmembrane region" description="Helical" evidence="2">
    <location>
        <begin position="62"/>
        <end position="81"/>
    </location>
</feature>
<feature type="transmembrane region" description="Helical" evidence="2">
    <location>
        <begin position="28"/>
        <end position="50"/>
    </location>
</feature>
<comment type="cofactor">
    <cofactor evidence="1">
        <name>Mg(2+)</name>
        <dbReference type="ChEBI" id="CHEBI:18420"/>
    </cofactor>
</comment>
<dbReference type="SUPFAM" id="SSF55073">
    <property type="entry name" value="Nucleotide cyclase"/>
    <property type="match status" value="1"/>
</dbReference>